<dbReference type="InterPro" id="IPR027417">
    <property type="entry name" value="P-loop_NTPase"/>
</dbReference>
<name>A0AA38MWL1_9AGAR</name>
<dbReference type="PANTHER" id="PTHR10887:SF495">
    <property type="entry name" value="HELICASE SENATAXIN ISOFORM X1-RELATED"/>
    <property type="match status" value="1"/>
</dbReference>
<dbReference type="InterPro" id="IPR041679">
    <property type="entry name" value="DNA2/NAM7-like_C"/>
</dbReference>
<dbReference type="PANTHER" id="PTHR10887">
    <property type="entry name" value="DNA2/NAM7 HELICASE FAMILY"/>
    <property type="match status" value="1"/>
</dbReference>
<evidence type="ECO:0000313" key="3">
    <source>
        <dbReference type="Proteomes" id="UP001176059"/>
    </source>
</evidence>
<dbReference type="InterPro" id="IPR045055">
    <property type="entry name" value="DNA2/NAM7-like"/>
</dbReference>
<gene>
    <name evidence="2" type="ORF">DFJ43DRAFT_1095041</name>
</gene>
<proteinExistence type="predicted"/>
<dbReference type="Proteomes" id="UP001176059">
    <property type="component" value="Unassembled WGS sequence"/>
</dbReference>
<feature type="domain" description="DNA2/NAM7 helicase-like C-terminal" evidence="1">
    <location>
        <begin position="616"/>
        <end position="748"/>
    </location>
</feature>
<dbReference type="GO" id="GO:0016787">
    <property type="term" value="F:hydrolase activity"/>
    <property type="evidence" value="ECO:0007669"/>
    <property type="project" value="UniProtKB-KW"/>
</dbReference>
<organism evidence="2 3">
    <name type="scientific">Lentinula guzmanii</name>
    <dbReference type="NCBI Taxonomy" id="2804957"/>
    <lineage>
        <taxon>Eukaryota</taxon>
        <taxon>Fungi</taxon>
        <taxon>Dikarya</taxon>
        <taxon>Basidiomycota</taxon>
        <taxon>Agaricomycotina</taxon>
        <taxon>Agaricomycetes</taxon>
        <taxon>Agaricomycetidae</taxon>
        <taxon>Agaricales</taxon>
        <taxon>Marasmiineae</taxon>
        <taxon>Omphalotaceae</taxon>
        <taxon>Lentinula</taxon>
    </lineage>
</organism>
<accession>A0AA38MWL1</accession>
<dbReference type="Pfam" id="PF13245">
    <property type="entry name" value="AAA_19"/>
    <property type="match status" value="1"/>
</dbReference>
<reference evidence="2" key="1">
    <citation type="submission" date="2022-08" db="EMBL/GenBank/DDBJ databases">
        <authorList>
            <consortium name="DOE Joint Genome Institute"/>
            <person name="Min B."/>
            <person name="Sierra-Patev S."/>
            <person name="Naranjo-Ortiz M."/>
            <person name="Looney B."/>
            <person name="Konkel Z."/>
            <person name="Slot J.C."/>
            <person name="Sakamoto Y."/>
            <person name="Steenwyk J.L."/>
            <person name="Rokas A."/>
            <person name="Carro J."/>
            <person name="Camarero S."/>
            <person name="Ferreira P."/>
            <person name="Molpeceres G."/>
            <person name="Ruiz-duenas F.J."/>
            <person name="Serrano A."/>
            <person name="Henrissat B."/>
            <person name="Drula E."/>
            <person name="Hughes K.W."/>
            <person name="Mata J.L."/>
            <person name="Ishikawa N.K."/>
            <person name="Vargas-Isla R."/>
            <person name="Ushijima S."/>
            <person name="Smith C.A."/>
            <person name="Ahrendt S."/>
            <person name="Andreopoulos W."/>
            <person name="He G."/>
            <person name="LaButti K."/>
            <person name="Lipzen A."/>
            <person name="Ng V."/>
            <person name="Riley R."/>
            <person name="Sandor L."/>
            <person name="Barry K."/>
            <person name="Martinez A.T."/>
            <person name="Xiao Y."/>
            <person name="Gibbons J.G."/>
            <person name="Terashima K."/>
            <person name="Hibbett D.S."/>
            <person name="Grigoriev I.V."/>
        </authorList>
    </citation>
    <scope>NUCLEOTIDE SEQUENCE</scope>
    <source>
        <strain evidence="2">ET3784</strain>
    </source>
</reference>
<evidence type="ECO:0000259" key="1">
    <source>
        <dbReference type="Pfam" id="PF13087"/>
    </source>
</evidence>
<comment type="caution">
    <text evidence="2">The sequence shown here is derived from an EMBL/GenBank/DDBJ whole genome shotgun (WGS) entry which is preliminary data.</text>
</comment>
<evidence type="ECO:0000313" key="2">
    <source>
        <dbReference type="EMBL" id="KAJ3720797.1"/>
    </source>
</evidence>
<dbReference type="Pfam" id="PF13087">
    <property type="entry name" value="AAA_12"/>
    <property type="match status" value="1"/>
</dbReference>
<keyword evidence="3" id="KW-1185">Reference proteome</keyword>
<dbReference type="SUPFAM" id="SSF52540">
    <property type="entry name" value="P-loop containing nucleoside triphosphate hydrolases"/>
    <property type="match status" value="1"/>
</dbReference>
<keyword evidence="2" id="KW-0378">Hydrolase</keyword>
<protein>
    <submittedName>
        <fullName evidence="2">P-loop containing nucleoside triphosphate hydrolase protein</fullName>
    </submittedName>
</protein>
<sequence>MNSLQPLLEPVKLQVYQSLLIAKAAELNVTCRVIIIDESKVSVGAINAFKITGQPLGCSVGLDPKDQRISALALIDHTGRCLIVEFSTQLGIRTLNANGGRGSELNFNPDRVRDIIQDVLCQPTGFYAFDLAPLALALYRDLGIRVMNGVDIQSVFPPIKERKTPIDAITSIVGQDPDIRIDRDRVVSAFELVYIQNDPRSITRSNLVQRAWISQFLPGFENSPDMFKDVPRIDTTTQKFSDKKLDILSKWAADSVRLYHMKSSETEHSVSVTAGSDQTGGFQAQSMIFKNKLRNDQEIQLSVRNEHGIFNIPAQTGVVEGRHAALNLSREINHSNNEIVGKIISKGRDRGTKAEEKRDEAVLRILQGQQGFGMFDNPWVTNFWDPPNGVMVWPTNSRSRMRFKPITVPEKPDRILNTSQILAIQKMLSFKSEENIVLIRGPPGSGKTSVISRFVEIATASPHYPGIWLVAQSNIAVKNIAEKLASAGYMDWKLLVSKDFIFEWHEHLYGPAIANNLLYSDKFFLLSPSKLKSKLAGCKVILCTLSMLSNAHIFKFTSIIPIHTLIVDEASQIEIGNYLPVFTFVGKRLEKLCLIGDDRQLPPHGQEEIQDLQSVFELEHLHDHIYLLDTQYRMPPQMGDFISSAVYDGALHSNPDHIINDKTIACQFIDIPGVETTKGDSYVNTAEASAVIKLAEFLEGTGKSYRIVTPYDSQRNHIEELMRGNERVSWKDKCFNVDSFQGNEEDYIDQCHAYSF</sequence>
<dbReference type="EMBL" id="JANVFO010000060">
    <property type="protein sequence ID" value="KAJ3720797.1"/>
    <property type="molecule type" value="Genomic_DNA"/>
</dbReference>
<dbReference type="CDD" id="cd17934">
    <property type="entry name" value="DEXXQc_Upf1-like"/>
    <property type="match status" value="1"/>
</dbReference>
<reference evidence="2" key="2">
    <citation type="journal article" date="2023" name="Proc. Natl. Acad. Sci. U.S.A.">
        <title>A global phylogenomic analysis of the shiitake genus Lentinula.</title>
        <authorList>
            <person name="Sierra-Patev S."/>
            <person name="Min B."/>
            <person name="Naranjo-Ortiz M."/>
            <person name="Looney B."/>
            <person name="Konkel Z."/>
            <person name="Slot J.C."/>
            <person name="Sakamoto Y."/>
            <person name="Steenwyk J.L."/>
            <person name="Rokas A."/>
            <person name="Carro J."/>
            <person name="Camarero S."/>
            <person name="Ferreira P."/>
            <person name="Molpeceres G."/>
            <person name="Ruiz-Duenas F.J."/>
            <person name="Serrano A."/>
            <person name="Henrissat B."/>
            <person name="Drula E."/>
            <person name="Hughes K.W."/>
            <person name="Mata J.L."/>
            <person name="Ishikawa N.K."/>
            <person name="Vargas-Isla R."/>
            <person name="Ushijima S."/>
            <person name="Smith C.A."/>
            <person name="Donoghue J."/>
            <person name="Ahrendt S."/>
            <person name="Andreopoulos W."/>
            <person name="He G."/>
            <person name="LaButti K."/>
            <person name="Lipzen A."/>
            <person name="Ng V."/>
            <person name="Riley R."/>
            <person name="Sandor L."/>
            <person name="Barry K."/>
            <person name="Martinez A.T."/>
            <person name="Xiao Y."/>
            <person name="Gibbons J.G."/>
            <person name="Terashima K."/>
            <person name="Grigoriev I.V."/>
            <person name="Hibbett D."/>
        </authorList>
    </citation>
    <scope>NUCLEOTIDE SEQUENCE</scope>
    <source>
        <strain evidence="2">ET3784</strain>
    </source>
</reference>
<dbReference type="AlphaFoldDB" id="A0AA38MWL1"/>
<dbReference type="Gene3D" id="3.40.50.300">
    <property type="entry name" value="P-loop containing nucleotide triphosphate hydrolases"/>
    <property type="match status" value="2"/>
</dbReference>
<dbReference type="InterPro" id="IPR047187">
    <property type="entry name" value="SF1_C_Upf1"/>
</dbReference>
<dbReference type="CDD" id="cd18808">
    <property type="entry name" value="SF1_C_Upf1"/>
    <property type="match status" value="1"/>
</dbReference>